<dbReference type="AlphaFoldDB" id="X1K6K7"/>
<proteinExistence type="predicted"/>
<organism evidence="2">
    <name type="scientific">marine sediment metagenome</name>
    <dbReference type="NCBI Taxonomy" id="412755"/>
    <lineage>
        <taxon>unclassified sequences</taxon>
        <taxon>metagenomes</taxon>
        <taxon>ecological metagenomes</taxon>
    </lineage>
</organism>
<comment type="caution">
    <text evidence="2">The sequence shown here is derived from an EMBL/GenBank/DDBJ whole genome shotgun (WGS) entry which is preliminary data.</text>
</comment>
<accession>X1K6K7</accession>
<dbReference type="GO" id="GO:0005737">
    <property type="term" value="C:cytoplasm"/>
    <property type="evidence" value="ECO:0007669"/>
    <property type="project" value="TreeGrafter"/>
</dbReference>
<dbReference type="PANTHER" id="PTHR43830">
    <property type="entry name" value="PROTEIN PSP1"/>
    <property type="match status" value="1"/>
</dbReference>
<dbReference type="EMBL" id="BARU01035918">
    <property type="protein sequence ID" value="GAH85889.1"/>
    <property type="molecule type" value="Genomic_DNA"/>
</dbReference>
<dbReference type="InterPro" id="IPR007557">
    <property type="entry name" value="PSP1_C"/>
</dbReference>
<sequence length="107" mass="11935">MAKIIGVRFQPRGNLFYCDAGDIPLQVGNYVVVETSHGLDLAKVTISKAQVQATDLTEPLMKVIRRAQSEDLEKARQNKEKEVLAKCKELVSPLGLRMKPLSAHYNL</sequence>
<reference evidence="2" key="1">
    <citation type="journal article" date="2014" name="Front. Microbiol.">
        <title>High frequency of phylogenetically diverse reductive dehalogenase-homologous genes in deep subseafloor sedimentary metagenomes.</title>
        <authorList>
            <person name="Kawai M."/>
            <person name="Futagami T."/>
            <person name="Toyoda A."/>
            <person name="Takaki Y."/>
            <person name="Nishi S."/>
            <person name="Hori S."/>
            <person name="Arai W."/>
            <person name="Tsubouchi T."/>
            <person name="Morono Y."/>
            <person name="Uchiyama I."/>
            <person name="Ito T."/>
            <person name="Fujiyama A."/>
            <person name="Inagaki F."/>
            <person name="Takami H."/>
        </authorList>
    </citation>
    <scope>NUCLEOTIDE SEQUENCE</scope>
    <source>
        <strain evidence="2">Expedition CK06-06</strain>
    </source>
</reference>
<dbReference type="Pfam" id="PF04468">
    <property type="entry name" value="PSP1"/>
    <property type="match status" value="1"/>
</dbReference>
<evidence type="ECO:0000313" key="2">
    <source>
        <dbReference type="EMBL" id="GAH85889.1"/>
    </source>
</evidence>
<dbReference type="InterPro" id="IPR047767">
    <property type="entry name" value="PSP1-like"/>
</dbReference>
<gene>
    <name evidence="2" type="ORF">S03H2_56156</name>
</gene>
<name>X1K6K7_9ZZZZ</name>
<feature type="domain" description="PSP1 C-terminal" evidence="1">
    <location>
        <begin position="62"/>
        <end position="106"/>
    </location>
</feature>
<dbReference type="PANTHER" id="PTHR43830:SF3">
    <property type="entry name" value="PROTEIN PSP1"/>
    <property type="match status" value="1"/>
</dbReference>
<protein>
    <recommendedName>
        <fullName evidence="1">PSP1 C-terminal domain-containing protein</fullName>
    </recommendedName>
</protein>
<feature type="non-terminal residue" evidence="2">
    <location>
        <position position="107"/>
    </location>
</feature>
<evidence type="ECO:0000259" key="1">
    <source>
        <dbReference type="Pfam" id="PF04468"/>
    </source>
</evidence>